<reference evidence="1" key="1">
    <citation type="submission" date="2023-04" db="EMBL/GenBank/DDBJ databases">
        <title>Candida boidinii NBRC 1967.</title>
        <authorList>
            <person name="Ichikawa N."/>
            <person name="Sato H."/>
            <person name="Tonouchi N."/>
        </authorList>
    </citation>
    <scope>NUCLEOTIDE SEQUENCE</scope>
    <source>
        <strain evidence="1">NBRC 1967</strain>
    </source>
</reference>
<comment type="caution">
    <text evidence="1">The sequence shown here is derived from an EMBL/GenBank/DDBJ whole genome shotgun (WGS) entry which is preliminary data.</text>
</comment>
<gene>
    <name evidence="1" type="ORF">Cboi01_000539200</name>
</gene>
<evidence type="ECO:0000313" key="1">
    <source>
        <dbReference type="EMBL" id="GME99823.1"/>
    </source>
</evidence>
<evidence type="ECO:0000313" key="2">
    <source>
        <dbReference type="Proteomes" id="UP001165101"/>
    </source>
</evidence>
<accession>A0ACB5U1N2</accession>
<name>A0ACB5U1N2_CANBO</name>
<dbReference type="EMBL" id="BSXV01004146">
    <property type="protein sequence ID" value="GME99823.1"/>
    <property type="molecule type" value="Genomic_DNA"/>
</dbReference>
<dbReference type="Proteomes" id="UP001165101">
    <property type="component" value="Unassembled WGS sequence"/>
</dbReference>
<keyword evidence="2" id="KW-1185">Reference proteome</keyword>
<protein>
    <submittedName>
        <fullName evidence="1">Unnamed protein product</fullName>
    </submittedName>
</protein>
<organism evidence="1 2">
    <name type="scientific">Candida boidinii</name>
    <name type="common">Yeast</name>
    <dbReference type="NCBI Taxonomy" id="5477"/>
    <lineage>
        <taxon>Eukaryota</taxon>
        <taxon>Fungi</taxon>
        <taxon>Dikarya</taxon>
        <taxon>Ascomycota</taxon>
        <taxon>Saccharomycotina</taxon>
        <taxon>Pichiomycetes</taxon>
        <taxon>Pichiales</taxon>
        <taxon>Pichiaceae</taxon>
        <taxon>Ogataea</taxon>
        <taxon>Ogataea/Candida clade</taxon>
    </lineage>
</organism>
<sequence>MNPSPEPPKPITTIPTELQPPQLHSFQHSQNIVVDEDRKLKKTVNKGQSFKNGLITFKSAIVDNPSKSGFKPDANLNKSIMRHELSQFQVNLNDDSNLHPDNKSNGKSNENSVTPSDRESTIESKDSSSLTSDTINNGTNKFEIKKLQMKKKGTTHADDSVSSSPSSSSLASMSSSTSENRANSNNGGKSKKNLIFYSVEDSFPQKKKKKTSSKNNKMLSQNESMSRFKIIQSKPVESQMMKIPYGPPKTSRFFRAAHIKAEPIDLNSAVNSALSDNEIRQMLHLMSCYL</sequence>
<proteinExistence type="predicted"/>